<accession>A0ABP8K7K3</accession>
<reference evidence="2" key="1">
    <citation type="journal article" date="2019" name="Int. J. Syst. Evol. Microbiol.">
        <title>The Global Catalogue of Microorganisms (GCM) 10K type strain sequencing project: providing services to taxonomists for standard genome sequencing and annotation.</title>
        <authorList>
            <consortium name="The Broad Institute Genomics Platform"/>
            <consortium name="The Broad Institute Genome Sequencing Center for Infectious Disease"/>
            <person name="Wu L."/>
            <person name="Ma J."/>
        </authorList>
    </citation>
    <scope>NUCLEOTIDE SEQUENCE [LARGE SCALE GENOMIC DNA]</scope>
    <source>
        <strain evidence="2">JCM 17688</strain>
    </source>
</reference>
<comment type="caution">
    <text evidence="1">The sequence shown here is derived from an EMBL/GenBank/DDBJ whole genome shotgun (WGS) entry which is preliminary data.</text>
</comment>
<organism evidence="1 2">
    <name type="scientific">Tsukamurella soli</name>
    <dbReference type="NCBI Taxonomy" id="644556"/>
    <lineage>
        <taxon>Bacteria</taxon>
        <taxon>Bacillati</taxon>
        <taxon>Actinomycetota</taxon>
        <taxon>Actinomycetes</taxon>
        <taxon>Mycobacteriales</taxon>
        <taxon>Tsukamurellaceae</taxon>
        <taxon>Tsukamurella</taxon>
    </lineage>
</organism>
<dbReference type="Proteomes" id="UP001500635">
    <property type="component" value="Unassembled WGS sequence"/>
</dbReference>
<gene>
    <name evidence="1" type="ORF">GCM10023147_42010</name>
</gene>
<keyword evidence="2" id="KW-1185">Reference proteome</keyword>
<sequence length="134" mass="14744">MDTTYRSVRDARDHLEDILDAAGEGRPTGIVRDDRRVAAVDADRLLHYLMSVHPSGAAVVAEADGWSIFIPGTPIAADGSTLDEAIDEMIDALRDYADEWSDSLRIAPNHADNWALVQIVSIASDDQLRSWLRS</sequence>
<dbReference type="RefSeq" id="WP_344999755.1">
    <property type="nucleotide sequence ID" value="NZ_BAABFR010000092.1"/>
</dbReference>
<evidence type="ECO:0008006" key="3">
    <source>
        <dbReference type="Google" id="ProtNLM"/>
    </source>
</evidence>
<dbReference type="Gene3D" id="3.30.160.620">
    <property type="match status" value="1"/>
</dbReference>
<evidence type="ECO:0000313" key="1">
    <source>
        <dbReference type="EMBL" id="GAA4401924.1"/>
    </source>
</evidence>
<evidence type="ECO:0000313" key="2">
    <source>
        <dbReference type="Proteomes" id="UP001500635"/>
    </source>
</evidence>
<dbReference type="EMBL" id="BAABFR010000092">
    <property type="protein sequence ID" value="GAA4401924.1"/>
    <property type="molecule type" value="Genomic_DNA"/>
</dbReference>
<proteinExistence type="predicted"/>
<protein>
    <recommendedName>
        <fullName evidence="3">Antitoxin of toxin-antitoxin, RelE / RelB, TA system</fullName>
    </recommendedName>
</protein>
<name>A0ABP8K7K3_9ACTN</name>